<dbReference type="PANTHER" id="PTHR11092:SF0">
    <property type="entry name" value="EPIMERASE FAMILY PROTEIN SDR39U1"/>
    <property type="match status" value="1"/>
</dbReference>
<evidence type="ECO:0000256" key="1">
    <source>
        <dbReference type="ARBA" id="ARBA00009353"/>
    </source>
</evidence>
<feature type="domain" description="NAD-dependent epimerase/dehydratase" evidence="2">
    <location>
        <begin position="3"/>
        <end position="220"/>
    </location>
</feature>
<dbReference type="Proteomes" id="UP000184436">
    <property type="component" value="Unassembled WGS sequence"/>
</dbReference>
<organism evidence="5 6">
    <name type="scientific">Bacteroides faecichinchillae</name>
    <dbReference type="NCBI Taxonomy" id="871325"/>
    <lineage>
        <taxon>Bacteria</taxon>
        <taxon>Pseudomonadati</taxon>
        <taxon>Bacteroidota</taxon>
        <taxon>Bacteroidia</taxon>
        <taxon>Bacteroidales</taxon>
        <taxon>Bacteroidaceae</taxon>
        <taxon>Bacteroides</taxon>
    </lineage>
</organism>
<dbReference type="OrthoDB" id="329806at2"/>
<evidence type="ECO:0008006" key="7">
    <source>
        <dbReference type="Google" id="ProtNLM"/>
    </source>
</evidence>
<dbReference type="InterPro" id="IPR013549">
    <property type="entry name" value="DUF1731"/>
</dbReference>
<dbReference type="Pfam" id="PF01370">
    <property type="entry name" value="Epimerase"/>
    <property type="match status" value="1"/>
</dbReference>
<dbReference type="EMBL" id="FQVD01000005">
    <property type="protein sequence ID" value="SHE69959.1"/>
    <property type="molecule type" value="Genomic_DNA"/>
</dbReference>
<dbReference type="InterPro" id="IPR012674">
    <property type="entry name" value="Calycin"/>
</dbReference>
<dbReference type="InterPro" id="IPR001509">
    <property type="entry name" value="Epimerase_deHydtase"/>
</dbReference>
<accession>A0A1M4VLV3</accession>
<name>A0A1M4VLV3_9BACE</name>
<dbReference type="InterPro" id="IPR002446">
    <property type="entry name" value="Lipocalin_bac"/>
</dbReference>
<feature type="domain" description="DUF1731" evidence="4">
    <location>
        <begin position="248"/>
        <end position="292"/>
    </location>
</feature>
<keyword evidence="6" id="KW-1185">Reference proteome</keyword>
<dbReference type="AlphaFoldDB" id="A0A1M4VLV3"/>
<evidence type="ECO:0000313" key="5">
    <source>
        <dbReference type="EMBL" id="SHE69959.1"/>
    </source>
</evidence>
<sequence length="446" mass="50660">MNIVITGATGYIGKHLSKFLTETEGHRILPLGRSMFREDMSGHLIQTLTHCDVIINLAGAPIYRRWTPEYKKELYDSRINITHHIIRILGTIKTKPKLFISTSATGYYPSREGEEPSADTTVFDEYSKVRGEGFLSDLCYAWEKEAHRCPASTRTVITRFGIVLSPDGGAMQQMLRSLKMMKVATAIGPGTQPFPWISIRDLCRAIAFIINNESLQGTFNLVAPQQITQLPFTNAMAKAYHSWMTVKVPRTVFRLLYGEAASFLTTGQYVHPTRLLDAGFTFSVPTVDKLLEGTDHHTVNNLDLSHYMGHWYEIARFDNRFERGLIDVTATYTLRPNGTIRVENRGCKKKTPYNVCKAATGRAIIPDLTQPGKLKVSFFPGVYSDYYIMELDEENYNYALVGSSTDKYLWILSRTPQLPEEVKKKLVTAAERRGYDTTRLKWIEQL</sequence>
<reference evidence="5 6" key="1">
    <citation type="submission" date="2016-11" db="EMBL/GenBank/DDBJ databases">
        <authorList>
            <person name="Jaros S."/>
            <person name="Januszkiewicz K."/>
            <person name="Wedrychowicz H."/>
        </authorList>
    </citation>
    <scope>NUCLEOTIDE SEQUENCE [LARGE SCALE GENOMIC DNA]</scope>
    <source>
        <strain evidence="5 6">DSM 26883</strain>
    </source>
</reference>
<gene>
    <name evidence="5" type="ORF">SAMN05444349_10540</name>
</gene>
<dbReference type="InterPro" id="IPR047202">
    <property type="entry name" value="Lipocalin_Blc-like_dom"/>
</dbReference>
<dbReference type="SUPFAM" id="SSF50814">
    <property type="entry name" value="Lipocalins"/>
    <property type="match status" value="1"/>
</dbReference>
<dbReference type="STRING" id="871325.SAMN05444349_10540"/>
<dbReference type="Gene3D" id="3.40.50.720">
    <property type="entry name" value="NAD(P)-binding Rossmann-like Domain"/>
    <property type="match status" value="1"/>
</dbReference>
<dbReference type="InterPro" id="IPR036291">
    <property type="entry name" value="NAD(P)-bd_dom_sf"/>
</dbReference>
<proteinExistence type="inferred from homology"/>
<protein>
    <recommendedName>
        <fullName evidence="7">TIGR01777 family protein</fullName>
    </recommendedName>
</protein>
<dbReference type="PANTHER" id="PTHR11092">
    <property type="entry name" value="SUGAR NUCLEOTIDE EPIMERASE RELATED"/>
    <property type="match status" value="1"/>
</dbReference>
<dbReference type="NCBIfam" id="TIGR01777">
    <property type="entry name" value="yfcH"/>
    <property type="match status" value="1"/>
</dbReference>
<evidence type="ECO:0000259" key="4">
    <source>
        <dbReference type="Pfam" id="PF08338"/>
    </source>
</evidence>
<dbReference type="Pfam" id="PF08338">
    <property type="entry name" value="DUF1731"/>
    <property type="match status" value="1"/>
</dbReference>
<dbReference type="RefSeq" id="WP_025073793.1">
    <property type="nucleotide sequence ID" value="NZ_FQVD01000005.1"/>
</dbReference>
<evidence type="ECO:0000259" key="2">
    <source>
        <dbReference type="Pfam" id="PF01370"/>
    </source>
</evidence>
<dbReference type="CDD" id="cd19438">
    <property type="entry name" value="lipocalin_Blc-like"/>
    <property type="match status" value="1"/>
</dbReference>
<dbReference type="InterPro" id="IPR000566">
    <property type="entry name" value="Lipocln_cytosolic_FA-bd_dom"/>
</dbReference>
<comment type="similarity">
    <text evidence="1">Belongs to the NAD(P)-dependent epimerase/dehydratase family. SDR39U1 subfamily.</text>
</comment>
<dbReference type="PRINTS" id="PR01171">
    <property type="entry name" value="BCTLIPOCALIN"/>
</dbReference>
<feature type="domain" description="Lipocalin/cytosolic fatty-acid binding" evidence="3">
    <location>
        <begin position="302"/>
        <end position="445"/>
    </location>
</feature>
<evidence type="ECO:0000313" key="6">
    <source>
        <dbReference type="Proteomes" id="UP000184436"/>
    </source>
</evidence>
<dbReference type="InterPro" id="IPR010099">
    <property type="entry name" value="SDR39U1"/>
</dbReference>
<dbReference type="Gene3D" id="2.40.128.20">
    <property type="match status" value="1"/>
</dbReference>
<evidence type="ECO:0000259" key="3">
    <source>
        <dbReference type="Pfam" id="PF08212"/>
    </source>
</evidence>
<dbReference type="SUPFAM" id="SSF51735">
    <property type="entry name" value="NAD(P)-binding Rossmann-fold domains"/>
    <property type="match status" value="1"/>
</dbReference>
<dbReference type="Pfam" id="PF08212">
    <property type="entry name" value="Lipocalin_2"/>
    <property type="match status" value="1"/>
</dbReference>